<evidence type="ECO:0000313" key="2">
    <source>
        <dbReference type="EMBL" id="KAF6027491.1"/>
    </source>
</evidence>
<reference evidence="2" key="1">
    <citation type="submission" date="2020-06" db="EMBL/GenBank/DDBJ databases">
        <title>Draft genome of Bugula neritina, a colonial animal packing powerful symbionts and potential medicines.</title>
        <authorList>
            <person name="Rayko M."/>
        </authorList>
    </citation>
    <scope>NUCLEOTIDE SEQUENCE [LARGE SCALE GENOMIC DNA]</scope>
    <source>
        <strain evidence="2">Kwan_BN1</strain>
    </source>
</reference>
<evidence type="ECO:0000313" key="3">
    <source>
        <dbReference type="Proteomes" id="UP000593567"/>
    </source>
</evidence>
<comment type="caution">
    <text evidence="2">The sequence shown here is derived from an EMBL/GenBank/DDBJ whole genome shotgun (WGS) entry which is preliminary data.</text>
</comment>
<accession>A0A7J7JP87</accession>
<dbReference type="EMBL" id="VXIV02002082">
    <property type="protein sequence ID" value="KAF6027491.1"/>
    <property type="molecule type" value="Genomic_DNA"/>
</dbReference>
<name>A0A7J7JP87_BUGNE</name>
<feature type="region of interest" description="Disordered" evidence="1">
    <location>
        <begin position="739"/>
        <end position="844"/>
    </location>
</feature>
<protein>
    <submittedName>
        <fullName evidence="2">Uncharacterized protein</fullName>
    </submittedName>
</protein>
<keyword evidence="3" id="KW-1185">Reference proteome</keyword>
<feature type="compositionally biased region" description="Basic residues" evidence="1">
    <location>
        <begin position="831"/>
        <end position="841"/>
    </location>
</feature>
<evidence type="ECO:0000256" key="1">
    <source>
        <dbReference type="SAM" id="MobiDB-lite"/>
    </source>
</evidence>
<feature type="compositionally biased region" description="Polar residues" evidence="1">
    <location>
        <begin position="498"/>
        <end position="514"/>
    </location>
</feature>
<feature type="compositionally biased region" description="Basic residues" evidence="1">
    <location>
        <begin position="405"/>
        <end position="417"/>
    </location>
</feature>
<feature type="compositionally biased region" description="Low complexity" evidence="1">
    <location>
        <begin position="627"/>
        <end position="643"/>
    </location>
</feature>
<dbReference type="Proteomes" id="UP000593567">
    <property type="component" value="Unassembled WGS sequence"/>
</dbReference>
<feature type="compositionally biased region" description="Polar residues" evidence="1">
    <location>
        <begin position="785"/>
        <end position="795"/>
    </location>
</feature>
<proteinExistence type="predicted"/>
<organism evidence="2 3">
    <name type="scientific">Bugula neritina</name>
    <name type="common">Brown bryozoan</name>
    <name type="synonym">Sertularia neritina</name>
    <dbReference type="NCBI Taxonomy" id="10212"/>
    <lineage>
        <taxon>Eukaryota</taxon>
        <taxon>Metazoa</taxon>
        <taxon>Spiralia</taxon>
        <taxon>Lophotrochozoa</taxon>
        <taxon>Bryozoa</taxon>
        <taxon>Gymnolaemata</taxon>
        <taxon>Cheilostomatida</taxon>
        <taxon>Flustrina</taxon>
        <taxon>Buguloidea</taxon>
        <taxon>Bugulidae</taxon>
        <taxon>Bugula</taxon>
    </lineage>
</organism>
<sequence>MTESELKFKEIEEIYSEVVEKLGATTKLYNDYKNSLSGGQTQRNSVFYGSTVGPSFMGSSWEPANSEIPLASQTNVQQSTLHPNHFPSIPHSESAQLAPGTPKVFSGTPKVIPGTPQMMPSTQHIVPGTPQVVPGTPQVVPGTPQVVPGTPQVIPGTPQLVSSIYQQLSRLSQALPGNSQTYSAQPQLFQGAPQELPTTSLQFPMTPHSNIPTDAVGSATPAGQLSLYHAFQGAGIPLATQHGADSRAYNYPISFAQSPCMPACAPVREGESTRSPSSKKEDCDPAGFGANEMLLLLADSYIQKCEGQPEQKENRAKLTKLRKKVMINKTLKPKMLTKIMDYLLKIGSEICDASSRDCAGSLHNYNRSSQLANMSCSNTYNRVQKSREVGGSHQRRLSVIDSVHSRSHSQRPSSTHKSKAECRPRRRSASQLKSCLVNGLEAVSVGKVVPVGKLSSQKLGSAHSYSARQGSVKPTASREAEEVALAEWHSSIHDADLSPSQHGRRQSNVPEPTYSHLSAQQLYNQQPHFSVSADQHPLTHHPSADQHPLTHHLSAAEQQLSQAHASASQLHPLHSQVPAIYQQNPSNLPPHSQLQHVNQSQLGSALMNQSQMGKPQTSNFGQWQPGHSQHVQSQLQPPVVSSSAGQQVHQNISQVLTSDFSVPKYSLSQSHTPYARSEVRLSEDQLVNQQLSAAGNHQSVNSLQPVENFSEHNISSTLPSEESSHQQYHQAQEFFDSEANMRQQSSKGLVAVESTAPAARYDESETSEVEDAERHKNKSGILSRLSVTNQSQGPASKSHIAIDNSKSRIIEKNRSRRISVTESSRRPPNSKSKRSLSRKNASRCESEHEDDDCEVYCDSESMLDKLERRSLNIPEGTLVTDGLNVYYITKPNDCADEELVVNIPIKGSKLVMPKGANRPPAECCDCKKSRHKKPCSPGKQVVQALSKTRDSCVERVSSDECFDQEVVQSRQKKSELARSLKKKKNAYVATVSLIKKKGALICRPT</sequence>
<feature type="compositionally biased region" description="Polar residues" evidence="1">
    <location>
        <begin position="605"/>
        <end position="626"/>
    </location>
</feature>
<feature type="region of interest" description="Disordered" evidence="1">
    <location>
        <begin position="457"/>
        <end position="514"/>
    </location>
</feature>
<gene>
    <name evidence="2" type="ORF">EB796_014202</name>
</gene>
<feature type="region of interest" description="Disordered" evidence="1">
    <location>
        <begin position="605"/>
        <end position="647"/>
    </location>
</feature>
<dbReference type="AlphaFoldDB" id="A0A7J7JP87"/>
<feature type="compositionally biased region" description="Polar residues" evidence="1">
    <location>
        <begin position="457"/>
        <end position="474"/>
    </location>
</feature>
<feature type="region of interest" description="Disordered" evidence="1">
    <location>
        <begin position="386"/>
        <end position="427"/>
    </location>
</feature>